<protein>
    <submittedName>
        <fullName evidence="1">Uncharacterized protein</fullName>
    </submittedName>
</protein>
<accession>A0A560E3X4</accession>
<sequence length="481" mass="50922">MTEIIEPNAIKPEAIFDAMGAVVTRWTMGAAAASAASFWRAELGDDPVEAELRLLALSSQFLGATVMTEPPSALRVLPDIPALALPIVPETLRPLVRRILAAGKDAASKAELVHFLAARGWTTHPADWMPDASDEDAPDVYAAWRDWAAFAAAGELTPRQSSDQLTQGNWDDFWPAARKAALLGLRRRDPSAARALLEAKFGGENADARLRLLSLLSERLSGDDVAFLEGLVANDRAPKVKALATSMLARLGHGSAAGEDITELAGFFAVKTKGLLRRSRVVQIETPKTPAQWQRRKALLDGTDLTSLASALGLAPQDLIAAWDWNVDPAADAGLIRLISETGTDAQLAQAAGIISEHDATGLIVALAPRLAPAERTRFAAAGLRAHGIGFEMAQLIAGPAARLDDPLSAPAGAKLLAELRRDDAKPSDYAAELHALGLLAAQTAARQALQGLTGAGLLQGDPRLDMLRLNAALDDKGEKP</sequence>
<name>A0A560E3X4_9BRAD</name>
<evidence type="ECO:0000313" key="1">
    <source>
        <dbReference type="EMBL" id="TWB04081.1"/>
    </source>
</evidence>
<comment type="caution">
    <text evidence="1">The sequence shown here is derived from an EMBL/GenBank/DDBJ whole genome shotgun (WGS) entry which is preliminary data.</text>
</comment>
<dbReference type="AlphaFoldDB" id="A0A560E3X4"/>
<gene>
    <name evidence="1" type="ORF">FBZ96_102555</name>
</gene>
<dbReference type="Proteomes" id="UP000319949">
    <property type="component" value="Unassembled WGS sequence"/>
</dbReference>
<evidence type="ECO:0000313" key="2">
    <source>
        <dbReference type="Proteomes" id="UP000319949"/>
    </source>
</evidence>
<dbReference type="EMBL" id="VITK01000002">
    <property type="protein sequence ID" value="TWB04081.1"/>
    <property type="molecule type" value="Genomic_DNA"/>
</dbReference>
<reference evidence="1 2" key="1">
    <citation type="submission" date="2019-06" db="EMBL/GenBank/DDBJ databases">
        <title>Genomic Encyclopedia of Type Strains, Phase IV (KMG-V): Genome sequencing to study the core and pangenomes of soil and plant-associated prokaryotes.</title>
        <authorList>
            <person name="Whitman W."/>
        </authorList>
    </citation>
    <scope>NUCLEOTIDE SEQUENCE [LARGE SCALE GENOMIC DNA]</scope>
    <source>
        <strain evidence="1 2">BR 510</strain>
    </source>
</reference>
<dbReference type="STRING" id="1803665.GCA_001641335_01975"/>
<organism evidence="1 2">
    <name type="scientific">Bradyrhizobium stylosanthis</name>
    <dbReference type="NCBI Taxonomy" id="1803665"/>
    <lineage>
        <taxon>Bacteria</taxon>
        <taxon>Pseudomonadati</taxon>
        <taxon>Pseudomonadota</taxon>
        <taxon>Alphaproteobacteria</taxon>
        <taxon>Hyphomicrobiales</taxon>
        <taxon>Nitrobacteraceae</taxon>
        <taxon>Bradyrhizobium</taxon>
    </lineage>
</organism>
<dbReference type="InterPro" id="IPR043746">
    <property type="entry name" value="DUF5691"/>
</dbReference>
<proteinExistence type="predicted"/>
<keyword evidence="2" id="KW-1185">Reference proteome</keyword>
<dbReference type="RefSeq" id="WP_145658927.1">
    <property type="nucleotide sequence ID" value="NZ_VITK01000002.1"/>
</dbReference>
<dbReference type="OrthoDB" id="7376317at2"/>
<dbReference type="Pfam" id="PF18944">
    <property type="entry name" value="DUF5691"/>
    <property type="match status" value="1"/>
</dbReference>